<evidence type="ECO:0000259" key="3">
    <source>
        <dbReference type="PROSITE" id="PS50004"/>
    </source>
</evidence>
<keyword evidence="5" id="KW-1185">Reference proteome</keyword>
<feature type="compositionally biased region" description="Gly residues" evidence="1">
    <location>
        <begin position="751"/>
        <end position="761"/>
    </location>
</feature>
<dbReference type="PANTHER" id="PTHR46296">
    <property type="entry name" value="BNAA05G37250D PROTEIN"/>
    <property type="match status" value="1"/>
</dbReference>
<evidence type="ECO:0000313" key="5">
    <source>
        <dbReference type="Proteomes" id="UP000006906"/>
    </source>
</evidence>
<dbReference type="Pfam" id="PF00168">
    <property type="entry name" value="C2"/>
    <property type="match status" value="1"/>
</dbReference>
<dbReference type="PaxDb" id="3055-EDP07821"/>
<dbReference type="SUPFAM" id="SSF49562">
    <property type="entry name" value="C2 domain (Calcium/lipid-binding domain, CaLB)"/>
    <property type="match status" value="1"/>
</dbReference>
<feature type="compositionally biased region" description="Low complexity" evidence="1">
    <location>
        <begin position="762"/>
        <end position="780"/>
    </location>
</feature>
<dbReference type="InterPro" id="IPR035892">
    <property type="entry name" value="C2_domain_sf"/>
</dbReference>
<feature type="region of interest" description="Disordered" evidence="1">
    <location>
        <begin position="484"/>
        <end position="540"/>
    </location>
</feature>
<dbReference type="PANTHER" id="PTHR46296:SF8">
    <property type="entry name" value="OS06G0297800 PROTEIN"/>
    <property type="match status" value="1"/>
</dbReference>
<feature type="region of interest" description="Disordered" evidence="1">
    <location>
        <begin position="414"/>
        <end position="439"/>
    </location>
</feature>
<protein>
    <recommendedName>
        <fullName evidence="3">C2 domain-containing protein</fullName>
    </recommendedName>
</protein>
<proteinExistence type="predicted"/>
<dbReference type="KEGG" id="cre:CHLRE_10g450600v5"/>
<keyword evidence="2" id="KW-0812">Transmembrane</keyword>
<sequence>MDLRGGKLLVGKADTASRSPLDCSSPSGTIPQTRARSVAAFAAAANSPRLHGVGSILSHSSQWLGADFFLVVHVREARDLGPGRSATCDPLVRVSLQRGGGAKPRPLLEAETRVLLRNRNPMWEQSLTFPLDHVSEDMELQLRVRDNDIRHFESFMGQVSLSMWEVLNAVAELGQEISYSMPLYDDSGLGRLRPGTLAFGVAVHAKSTYKELLASRAALQDPSQIQQLLQPYTLHLQLQGLRGLAGPAAAPAGAGLAVHVGLAGYGASRPLRCAVVGGEADPPDMELAVPLGRALAGVAGLKGKAAARAQFGDVRIELHNSKGRLLAKTQVPLWSVPFEHQHHQHQQPQLQQVADGPHAVHGHSPPRQDRQQGEPGPAAPAPGGPGADAAGAEAGAGALTGDAGAAEEDCGSQQVCTSSADNGSGSGCGSGSAAATAGSGSSTHAAAAAAAGPSKSPVSSPFAQASSAAAAAAGVAAAADASATAEDASTRSRGSSSAAGVSEGDGTGSSSSRSSDRTSFSAASTAAEGPPGDAGGLRGGETGAAVAAEVAAVEAAVAAYDPSYNRHSLDSGLSPPPLSASRGLGAKELEADPAVATPATVVAVAAAVVAAETTPAADAAPPAVAPLWAGRRYCRRMERVDKSALSGAPTVIVNMQLCLAAAPPAEGDLSLLGEELAAAVSRQSASAASLASTSAGGWREVMQADGSYSGASSGSGASAAPSHLKSLAGGLTRPLVRGFTTLIGVVAGASEGSGGGGGGNDGTSSSSGSISAAAAAAGSAGSAGSGGSSVTTGAVLAPPPQGRRTGSTTAGSAAASTLATTSAESGAASPPAHSDAPQPPAPGAPALQGHMRADVPPAAAAAAATDADALLTHSPNADPFDFWSVDVAEPCLAALLPPLPPLEHVVGDFVVRTGPHELANALFGHQSPVTARVADGMGVTAAVVVVGWGPDKEGRAPMARYMTYLTPTPLVGTTPVEHTQRMVAKTDAGFIVENRITPNPMGVGRVVTITVQVVGRHAGPGKTRLTASLKAEWYGSRALYLLKGRVLAACPKESRGYYKQLRAELDKVFGAEDVSPATEGAVATAATRSRVAAAAAAADASPAAARPTPIPVALSGVAPGYVETADADNEALAAAAALAASGGSAAGAAAVLRTMSSRRRGLSAAATAGAALTAAADGAAQSQAGGLLVAAALVLLLVALALGFVLWTALGALRSATEELADSRRQLERAAGLLEAAAAAAVQAAATAVGRAPGVEATLAACMAGE</sequence>
<dbReference type="PROSITE" id="PS50004">
    <property type="entry name" value="C2"/>
    <property type="match status" value="1"/>
</dbReference>
<dbReference type="AlphaFoldDB" id="A0A2K3DB50"/>
<keyword evidence="2" id="KW-1133">Transmembrane helix</keyword>
<dbReference type="Gene3D" id="2.60.40.150">
    <property type="entry name" value="C2 domain"/>
    <property type="match status" value="1"/>
</dbReference>
<dbReference type="InParanoid" id="A0A2K3DB50"/>
<dbReference type="RefSeq" id="XP_042920355.1">
    <property type="nucleotide sequence ID" value="XM_043066958.1"/>
</dbReference>
<feature type="compositionally biased region" description="Low complexity" evidence="1">
    <location>
        <begin position="805"/>
        <end position="829"/>
    </location>
</feature>
<feature type="region of interest" description="Disordered" evidence="1">
    <location>
        <begin position="749"/>
        <end position="850"/>
    </location>
</feature>
<dbReference type="OrthoDB" id="541621at2759"/>
<dbReference type="GeneID" id="5723884"/>
<dbReference type="EMBL" id="CM008971">
    <property type="protein sequence ID" value="PNW77760.1"/>
    <property type="molecule type" value="Genomic_DNA"/>
</dbReference>
<keyword evidence="2" id="KW-0472">Membrane</keyword>
<evidence type="ECO:0000313" key="4">
    <source>
        <dbReference type="EMBL" id="PNW77760.1"/>
    </source>
</evidence>
<dbReference type="InterPro" id="IPR000008">
    <property type="entry name" value="C2_dom"/>
</dbReference>
<dbReference type="InterPro" id="IPR044511">
    <property type="entry name" value="At1g03370/At5g50170-like"/>
</dbReference>
<evidence type="ECO:0000256" key="1">
    <source>
        <dbReference type="SAM" id="MobiDB-lite"/>
    </source>
</evidence>
<feature type="domain" description="C2" evidence="3">
    <location>
        <begin position="51"/>
        <end position="177"/>
    </location>
</feature>
<dbReference type="Proteomes" id="UP000006906">
    <property type="component" value="Chromosome 10"/>
</dbReference>
<reference evidence="4 5" key="1">
    <citation type="journal article" date="2007" name="Science">
        <title>The Chlamydomonas genome reveals the evolution of key animal and plant functions.</title>
        <authorList>
            <person name="Merchant S.S."/>
            <person name="Prochnik S.E."/>
            <person name="Vallon O."/>
            <person name="Harris E.H."/>
            <person name="Karpowicz S.J."/>
            <person name="Witman G.B."/>
            <person name="Terry A."/>
            <person name="Salamov A."/>
            <person name="Fritz-Laylin L.K."/>
            <person name="Marechal-Drouard L."/>
            <person name="Marshall W.F."/>
            <person name="Qu L.H."/>
            <person name="Nelson D.R."/>
            <person name="Sanderfoot A.A."/>
            <person name="Spalding M.H."/>
            <person name="Kapitonov V.V."/>
            <person name="Ren Q."/>
            <person name="Ferris P."/>
            <person name="Lindquist E."/>
            <person name="Shapiro H."/>
            <person name="Lucas S.M."/>
            <person name="Grimwood J."/>
            <person name="Schmutz J."/>
            <person name="Cardol P."/>
            <person name="Cerutti H."/>
            <person name="Chanfreau G."/>
            <person name="Chen C.L."/>
            <person name="Cognat V."/>
            <person name="Croft M.T."/>
            <person name="Dent R."/>
            <person name="Dutcher S."/>
            <person name="Fernandez E."/>
            <person name="Fukuzawa H."/>
            <person name="Gonzalez-Ballester D."/>
            <person name="Gonzalez-Halphen D."/>
            <person name="Hallmann A."/>
            <person name="Hanikenne M."/>
            <person name="Hippler M."/>
            <person name="Inwood W."/>
            <person name="Jabbari K."/>
            <person name="Kalanon M."/>
            <person name="Kuras R."/>
            <person name="Lefebvre P.A."/>
            <person name="Lemaire S.D."/>
            <person name="Lobanov A.V."/>
            <person name="Lohr M."/>
            <person name="Manuell A."/>
            <person name="Meier I."/>
            <person name="Mets L."/>
            <person name="Mittag M."/>
            <person name="Mittelmeier T."/>
            <person name="Moroney J.V."/>
            <person name="Moseley J."/>
            <person name="Napoli C."/>
            <person name="Nedelcu A.M."/>
            <person name="Niyogi K."/>
            <person name="Novoselov S.V."/>
            <person name="Paulsen I.T."/>
            <person name="Pazour G."/>
            <person name="Purton S."/>
            <person name="Ral J.P."/>
            <person name="Riano-Pachon D.M."/>
            <person name="Riekhof W."/>
            <person name="Rymarquis L."/>
            <person name="Schroda M."/>
            <person name="Stern D."/>
            <person name="Umen J."/>
            <person name="Willows R."/>
            <person name="Wilson N."/>
            <person name="Zimmer S.L."/>
            <person name="Allmer J."/>
            <person name="Balk J."/>
            <person name="Bisova K."/>
            <person name="Chen C.J."/>
            <person name="Elias M."/>
            <person name="Gendler K."/>
            <person name="Hauser C."/>
            <person name="Lamb M.R."/>
            <person name="Ledford H."/>
            <person name="Long J.C."/>
            <person name="Minagawa J."/>
            <person name="Page M.D."/>
            <person name="Pan J."/>
            <person name="Pootakham W."/>
            <person name="Roje S."/>
            <person name="Rose A."/>
            <person name="Stahlberg E."/>
            <person name="Terauchi A.M."/>
            <person name="Yang P."/>
            <person name="Ball S."/>
            <person name="Bowler C."/>
            <person name="Dieckmann C.L."/>
            <person name="Gladyshev V.N."/>
            <person name="Green P."/>
            <person name="Jorgensen R."/>
            <person name="Mayfield S."/>
            <person name="Mueller-Roeber B."/>
            <person name="Rajamani S."/>
            <person name="Sayre R.T."/>
            <person name="Brokstein P."/>
            <person name="Dubchak I."/>
            <person name="Goodstein D."/>
            <person name="Hornick L."/>
            <person name="Huang Y.W."/>
            <person name="Jhaveri J."/>
            <person name="Luo Y."/>
            <person name="Martinez D."/>
            <person name="Ngau W.C."/>
            <person name="Otillar B."/>
            <person name="Poliakov A."/>
            <person name="Porter A."/>
            <person name="Szajkowski L."/>
            <person name="Werner G."/>
            <person name="Zhou K."/>
            <person name="Grigoriev I.V."/>
            <person name="Rokhsar D.S."/>
            <person name="Grossman A.R."/>
        </authorList>
    </citation>
    <scope>NUCLEOTIDE SEQUENCE [LARGE SCALE GENOMIC DNA]</scope>
    <source>
        <strain evidence="5">CC-503</strain>
    </source>
</reference>
<name>A0A2K3DB50_CHLRE</name>
<dbReference type="ExpressionAtlas" id="A0A2K3DB50">
    <property type="expression patterns" value="baseline"/>
</dbReference>
<feature type="compositionally biased region" description="Low complexity" evidence="1">
    <location>
        <begin position="484"/>
        <end position="531"/>
    </location>
</feature>
<feature type="region of interest" description="Disordered" evidence="1">
    <location>
        <begin position="339"/>
        <end position="393"/>
    </location>
</feature>
<dbReference type="SMART" id="SM00239">
    <property type="entry name" value="C2"/>
    <property type="match status" value="1"/>
</dbReference>
<evidence type="ECO:0000256" key="2">
    <source>
        <dbReference type="SAM" id="Phobius"/>
    </source>
</evidence>
<organism evidence="4 5">
    <name type="scientific">Chlamydomonas reinhardtii</name>
    <name type="common">Chlamydomonas smithii</name>
    <dbReference type="NCBI Taxonomy" id="3055"/>
    <lineage>
        <taxon>Eukaryota</taxon>
        <taxon>Viridiplantae</taxon>
        <taxon>Chlorophyta</taxon>
        <taxon>core chlorophytes</taxon>
        <taxon>Chlorophyceae</taxon>
        <taxon>CS clade</taxon>
        <taxon>Chlamydomonadales</taxon>
        <taxon>Chlamydomonadaceae</taxon>
        <taxon>Chlamydomonas</taxon>
    </lineage>
</organism>
<accession>A0A2K3DB50</accession>
<dbReference type="CDD" id="cd00030">
    <property type="entry name" value="C2"/>
    <property type="match status" value="1"/>
</dbReference>
<feature type="transmembrane region" description="Helical" evidence="2">
    <location>
        <begin position="1186"/>
        <end position="1210"/>
    </location>
</feature>
<gene>
    <name evidence="4" type="ORF">CHLRE_10g450600v5</name>
</gene>
<dbReference type="Gramene" id="PNW77760">
    <property type="protein sequence ID" value="PNW77760"/>
    <property type="gene ID" value="CHLRE_10g450600v5"/>
</dbReference>